<evidence type="ECO:0000313" key="1">
    <source>
        <dbReference type="EMBL" id="OIT39372.1"/>
    </source>
</evidence>
<protein>
    <submittedName>
        <fullName evidence="1">40s ribosomal protein s8</fullName>
    </submittedName>
</protein>
<dbReference type="AlphaFoldDB" id="A0A314LCU0"/>
<dbReference type="Gramene" id="OIT39372">
    <property type="protein sequence ID" value="OIT39372"/>
    <property type="gene ID" value="A4A49_03624"/>
</dbReference>
<proteinExistence type="predicted"/>
<dbReference type="InterPro" id="IPR001047">
    <property type="entry name" value="Ribosomal_eS8"/>
</dbReference>
<accession>A0A314LCU0</accession>
<dbReference type="PANTHER" id="PTHR10394">
    <property type="entry name" value="40S RIBOSOMAL PROTEIN S8"/>
    <property type="match status" value="1"/>
</dbReference>
<dbReference type="Proteomes" id="UP000187609">
    <property type="component" value="Unassembled WGS sequence"/>
</dbReference>
<keyword evidence="1" id="KW-0687">Ribonucleoprotein</keyword>
<dbReference type="GO" id="GO:0005840">
    <property type="term" value="C:ribosome"/>
    <property type="evidence" value="ECO:0007669"/>
    <property type="project" value="UniProtKB-KW"/>
</dbReference>
<gene>
    <name evidence="1" type="primary">RPS8_3</name>
    <name evidence="1" type="ORF">A4A49_03624</name>
</gene>
<dbReference type="GO" id="GO:0006412">
    <property type="term" value="P:translation"/>
    <property type="evidence" value="ECO:0007669"/>
    <property type="project" value="InterPro"/>
</dbReference>
<organism evidence="1 2">
    <name type="scientific">Nicotiana attenuata</name>
    <name type="common">Coyote tobacco</name>
    <dbReference type="NCBI Taxonomy" id="49451"/>
    <lineage>
        <taxon>Eukaryota</taxon>
        <taxon>Viridiplantae</taxon>
        <taxon>Streptophyta</taxon>
        <taxon>Embryophyta</taxon>
        <taxon>Tracheophyta</taxon>
        <taxon>Spermatophyta</taxon>
        <taxon>Magnoliopsida</taxon>
        <taxon>eudicotyledons</taxon>
        <taxon>Gunneridae</taxon>
        <taxon>Pentapetalae</taxon>
        <taxon>asterids</taxon>
        <taxon>lamiids</taxon>
        <taxon>Solanales</taxon>
        <taxon>Solanaceae</taxon>
        <taxon>Nicotianoideae</taxon>
        <taxon>Nicotianeae</taxon>
        <taxon>Nicotiana</taxon>
    </lineage>
</organism>
<keyword evidence="1" id="KW-0689">Ribosomal protein</keyword>
<evidence type="ECO:0000313" key="2">
    <source>
        <dbReference type="Proteomes" id="UP000187609"/>
    </source>
</evidence>
<dbReference type="GO" id="GO:0003735">
    <property type="term" value="F:structural constituent of ribosome"/>
    <property type="evidence" value="ECO:0007669"/>
    <property type="project" value="InterPro"/>
</dbReference>
<reference evidence="1" key="1">
    <citation type="submission" date="2016-11" db="EMBL/GenBank/DDBJ databases">
        <title>The genome of Nicotiana attenuata.</title>
        <authorList>
            <person name="Xu S."/>
            <person name="Brockmoeller T."/>
            <person name="Gaquerel E."/>
            <person name="Navarro A."/>
            <person name="Kuhl H."/>
            <person name="Gase K."/>
            <person name="Ling Z."/>
            <person name="Zhou W."/>
            <person name="Kreitzer C."/>
            <person name="Stanke M."/>
            <person name="Tang H."/>
            <person name="Lyons E."/>
            <person name="Pandey P."/>
            <person name="Pandey S.P."/>
            <person name="Timmermann B."/>
            <person name="Baldwin I.T."/>
        </authorList>
    </citation>
    <scope>NUCLEOTIDE SEQUENCE [LARGE SCALE GENOMIC DNA]</scope>
    <source>
        <strain evidence="1">UT</strain>
    </source>
</reference>
<dbReference type="EMBL" id="MJEQ01000115">
    <property type="protein sequence ID" value="OIT39372.1"/>
    <property type="molecule type" value="Genomic_DNA"/>
</dbReference>
<keyword evidence="2" id="KW-1185">Reference proteome</keyword>
<name>A0A314LCU0_NICAT</name>
<sequence length="196" mass="22324">MASYGTENYCGEFYQHPYGFEVNGVMQDPYANHCYDTNLGSLPNPYGFECIPRTTSVARDSKHKRCAACGKRKTWRKKHKYELGRQSVTAKLSSEKKVRRVHVQVSNGEWAPKFSIGGEIMKEGQPLVVEGNREIEVHVFGKISQREEINLKDEQWDDDDMTEQLEIDGIGIEIKDAVAANAVAEYLEISKDQLFE</sequence>
<comment type="caution">
    <text evidence="1">The sequence shown here is derived from an EMBL/GenBank/DDBJ whole genome shotgun (WGS) entry which is preliminary data.</text>
</comment>
<dbReference type="STRING" id="49451.A0A314LCU0"/>